<comment type="caution">
    <text evidence="1">The sequence shown here is derived from an EMBL/GenBank/DDBJ whole genome shotgun (WGS) entry which is preliminary data.</text>
</comment>
<name>A0A023AY23_GRENI</name>
<accession>A0A023AY23</accession>
<dbReference type="GeneID" id="22915755"/>
<reference evidence="1" key="1">
    <citation type="submission" date="2013-12" db="EMBL/GenBank/DDBJ databases">
        <authorList>
            <person name="Omoto C.K."/>
            <person name="Sibley D."/>
            <person name="Venepally P."/>
            <person name="Hadjithomas M."/>
            <person name="Karamycheva S."/>
            <person name="Brunk B."/>
            <person name="Roos D."/>
            <person name="Caler E."/>
            <person name="Lorenzi H."/>
        </authorList>
    </citation>
    <scope>NUCLEOTIDE SEQUENCE</scope>
</reference>
<proteinExistence type="predicted"/>
<evidence type="ECO:0000313" key="1">
    <source>
        <dbReference type="EMBL" id="EZG43554.1"/>
    </source>
</evidence>
<keyword evidence="2" id="KW-1185">Reference proteome</keyword>
<organism evidence="1 2">
    <name type="scientific">Gregarina niphandrodes</name>
    <name type="common">Septate eugregarine</name>
    <dbReference type="NCBI Taxonomy" id="110365"/>
    <lineage>
        <taxon>Eukaryota</taxon>
        <taxon>Sar</taxon>
        <taxon>Alveolata</taxon>
        <taxon>Apicomplexa</taxon>
        <taxon>Conoidasida</taxon>
        <taxon>Gregarinasina</taxon>
        <taxon>Eugregarinorida</taxon>
        <taxon>Gregarinidae</taxon>
        <taxon>Gregarina</taxon>
    </lineage>
</organism>
<dbReference type="VEuPathDB" id="CryptoDB:GNI_167060"/>
<protein>
    <submittedName>
        <fullName evidence="1">Uncharacterized protein</fullName>
    </submittedName>
</protein>
<gene>
    <name evidence="1" type="ORF">GNI_167060</name>
</gene>
<dbReference type="EMBL" id="AFNH02001248">
    <property type="protein sequence ID" value="EZG43554.1"/>
    <property type="molecule type" value="Genomic_DNA"/>
</dbReference>
<dbReference type="Proteomes" id="UP000019763">
    <property type="component" value="Unassembled WGS sequence"/>
</dbReference>
<evidence type="ECO:0000313" key="2">
    <source>
        <dbReference type="Proteomes" id="UP000019763"/>
    </source>
</evidence>
<dbReference type="RefSeq" id="XP_011133213.1">
    <property type="nucleotide sequence ID" value="XM_011134911.1"/>
</dbReference>
<dbReference type="AlphaFoldDB" id="A0A023AY23"/>
<sequence>MRTFSFTGSSEVGLELLVALVNPDGSRPETSDCVPWVIDLSVPNQRACSAVILVPREHAWKLVTGQRDAFDWLTDVSRMRVYDKRWQWGSQTTWQAPEAGLTALDEDSVDGSSKYVQSVIVKAIEKRLEASRLTSKEQTDPVWLDVFGRRRAKMLTANTRGEKVQVVYSRPVVEEELEELLPTLPTGWREPVREGAHVSEIPTEKPIQKTKPTETRVTLGTSSGTRRTWGDSGVITLIFIDKPNMPTLSQQQLLSVETDCGTNSSSSVTFLDPGNTYADPCEGENGILACTHGKSGNDIDCFRFGGYANTFMDTWEAAKHYLSPVRSGVATCLNATDDLQAATNLRASRPWSRLEQRLLEVLAKTNETSRMRAGETLPLPWTRLEPKVDEIVAGANQTFQARSILNSRVLSPRVLNPRVTNPSVFSQKVQELKQKMPQFVPSDATAIAFIPGQNPISDRCSFSAVTNCTSLEAIKDCFCEFLHLEYETGGQKSDVSGRFTNWAHVIDLFKVIETNSCRVTCRGETKPTSLPTAKTTSKTTSQSVLNSRVLDPRVANAKAPSNNVGRLSISDQ</sequence>